<comment type="caution">
    <text evidence="1">The sequence shown here is derived from an EMBL/GenBank/DDBJ whole genome shotgun (WGS) entry which is preliminary data.</text>
</comment>
<dbReference type="RefSeq" id="WP_143243358.1">
    <property type="nucleotide sequence ID" value="NZ_PCHJ01000013.1"/>
</dbReference>
<proteinExistence type="predicted"/>
<name>A0A2N3RBE6_9BIFI</name>
<sequence length="375" mass="43650">MGTSGARVEMNQHRRTFDANEKAGIKMAVADLQWCLESFHVIQQDKRNGPILMMIELPFYMQVLVESFQLEQELLRRHGLRKMPLLHSKEAENYELRMRHRLKLLDNTKFSIPTMGKELQTISEAFKNQFCMHPIKILRRFQKDLGIYTINNRPVGSNLTVTFHLGYDNPEEIDSIHLYELCKEYGADLHLTYSLFTGKTAFPSSLNTADFNWAIECKDYCSEKYFRDRYTTSLSTSRKRILFLIESAINNILFVAPKIEFGFRGTYFRKLVLIAYHSFRAIQQVIPRSTGQSALTSLRDLTVYGSVADLFNSKQGHILRNRCMHYLDTGKQIKFDKPDPENCIVRSLFPDMKAGVLEKDIYKSLLEISNFITYM</sequence>
<dbReference type="Proteomes" id="UP000233731">
    <property type="component" value="Unassembled WGS sequence"/>
</dbReference>
<gene>
    <name evidence="1" type="ORF">CQR44_0697</name>
</gene>
<accession>A0A2N3RBE6</accession>
<evidence type="ECO:0000313" key="2">
    <source>
        <dbReference type="Proteomes" id="UP000233731"/>
    </source>
</evidence>
<organism evidence="1 2">
    <name type="scientific">Bifidobacterium asteroides</name>
    <dbReference type="NCBI Taxonomy" id="1684"/>
    <lineage>
        <taxon>Bacteria</taxon>
        <taxon>Bacillati</taxon>
        <taxon>Actinomycetota</taxon>
        <taxon>Actinomycetes</taxon>
        <taxon>Bifidobacteriales</taxon>
        <taxon>Bifidobacteriaceae</taxon>
        <taxon>Bifidobacterium</taxon>
    </lineage>
</organism>
<dbReference type="EMBL" id="PCHJ01000013">
    <property type="protein sequence ID" value="PKV09794.1"/>
    <property type="molecule type" value="Genomic_DNA"/>
</dbReference>
<protein>
    <submittedName>
        <fullName evidence="1">Uncharacterized protein</fullName>
    </submittedName>
</protein>
<dbReference type="AlphaFoldDB" id="A0A2N3RBE6"/>
<reference evidence="1 2" key="1">
    <citation type="submission" date="2017-10" db="EMBL/GenBank/DDBJ databases">
        <title>Bifidobacterium genomics.</title>
        <authorList>
            <person name="Lugli G.A."/>
            <person name="Milani C."/>
            <person name="Mancabelli L."/>
        </authorList>
    </citation>
    <scope>NUCLEOTIDE SEQUENCE [LARGE SCALE GENOMIC DNA]</scope>
    <source>
        <strain evidence="1 2">1460B</strain>
    </source>
</reference>
<evidence type="ECO:0000313" key="1">
    <source>
        <dbReference type="EMBL" id="PKV09794.1"/>
    </source>
</evidence>